<dbReference type="AlphaFoldDB" id="A0A0P4R056"/>
<evidence type="ECO:0000313" key="2">
    <source>
        <dbReference type="EMBL" id="GAO06143.1"/>
    </source>
</evidence>
<feature type="region of interest" description="Disordered" evidence="1">
    <location>
        <begin position="1"/>
        <end position="42"/>
    </location>
</feature>
<dbReference type="EMBL" id="BBNO01000001">
    <property type="protein sequence ID" value="GAO06143.1"/>
    <property type="molecule type" value="Genomic_DNA"/>
</dbReference>
<evidence type="ECO:0000256" key="1">
    <source>
        <dbReference type="SAM" id="MobiDB-lite"/>
    </source>
</evidence>
<reference evidence="2 3" key="2">
    <citation type="journal article" date="2015" name="Stand. Genomic Sci.">
        <title>Draft genome sequence of marine-derived Streptomyces sp. TP-A0598, a producer of anti-MRSA antibiotic lydicamycins.</title>
        <authorList>
            <person name="Komaki H."/>
            <person name="Ichikawa N."/>
            <person name="Hosoyama A."/>
            <person name="Fujita N."/>
            <person name="Igarashi Y."/>
        </authorList>
    </citation>
    <scope>NUCLEOTIDE SEQUENCE [LARGE SCALE GENOMIC DNA]</scope>
    <source>
        <strain evidence="2 3">NBRC 110027</strain>
    </source>
</reference>
<reference evidence="3" key="1">
    <citation type="submission" date="2014-09" db="EMBL/GenBank/DDBJ databases">
        <title>Whole genome shotgun sequence of Streptomyces sp. NBRC 110027.</title>
        <authorList>
            <person name="Komaki H."/>
            <person name="Ichikawa N."/>
            <person name="Katano-Makiyama Y."/>
            <person name="Hosoyama A."/>
            <person name="Hashimoto M."/>
            <person name="Uohara A."/>
            <person name="Kitahashi Y."/>
            <person name="Ohji S."/>
            <person name="Kimura A."/>
            <person name="Yamazoe A."/>
            <person name="Igarashi Y."/>
            <person name="Fujita N."/>
        </authorList>
    </citation>
    <scope>NUCLEOTIDE SEQUENCE [LARGE SCALE GENOMIC DNA]</scope>
    <source>
        <strain evidence="3">NBRC 110027</strain>
    </source>
</reference>
<keyword evidence="3" id="KW-1185">Reference proteome</keyword>
<evidence type="ECO:0000313" key="3">
    <source>
        <dbReference type="Proteomes" id="UP000048965"/>
    </source>
</evidence>
<name>A0A0P4R056_9ACTN</name>
<organism evidence="2 3">
    <name type="scientific">Streptomyces lydicamycinicus</name>
    <dbReference type="NCBI Taxonomy" id="1546107"/>
    <lineage>
        <taxon>Bacteria</taxon>
        <taxon>Bacillati</taxon>
        <taxon>Actinomycetota</taxon>
        <taxon>Actinomycetes</taxon>
        <taxon>Kitasatosporales</taxon>
        <taxon>Streptomycetaceae</taxon>
        <taxon>Streptomyces</taxon>
    </lineage>
</organism>
<sequence>MYSAHTVFPGAPPSRGRQPERAASAATIASPRPVSSRTVHVRDSKRPVDAMVPVSPQAWAGLVALTVTDRSV</sequence>
<proteinExistence type="predicted"/>
<dbReference type="Proteomes" id="UP000048965">
    <property type="component" value="Unassembled WGS sequence"/>
</dbReference>
<gene>
    <name evidence="2" type="ORF">TPA0598_01_05140</name>
</gene>
<accession>A0A0P4R056</accession>
<protein>
    <submittedName>
        <fullName evidence="2">Uncharacterized protein</fullName>
    </submittedName>
</protein>
<comment type="caution">
    <text evidence="2">The sequence shown here is derived from an EMBL/GenBank/DDBJ whole genome shotgun (WGS) entry which is preliminary data.</text>
</comment>